<reference evidence="8 9" key="1">
    <citation type="submission" date="2020-06" db="EMBL/GenBank/DDBJ databases">
        <authorList>
            <consortium name="Wellcome Sanger Institute Data Sharing"/>
        </authorList>
    </citation>
    <scope>NUCLEOTIDE SEQUENCE [LARGE SCALE GENOMIC DNA]</scope>
</reference>
<evidence type="ECO:0000313" key="8">
    <source>
        <dbReference type="Ensembl" id="ENSDCDP00010035615.1"/>
    </source>
</evidence>
<name>A0AAY4CQV5_9TELE</name>
<feature type="region of interest" description="Disordered" evidence="6">
    <location>
        <begin position="493"/>
        <end position="523"/>
    </location>
</feature>
<evidence type="ECO:0000313" key="9">
    <source>
        <dbReference type="Proteomes" id="UP000694580"/>
    </source>
</evidence>
<evidence type="ECO:0000256" key="5">
    <source>
        <dbReference type="ARBA" id="ARBA00023212"/>
    </source>
</evidence>
<evidence type="ECO:0000256" key="6">
    <source>
        <dbReference type="SAM" id="MobiDB-lite"/>
    </source>
</evidence>
<sequence>MSGTDKESTLRWPVELRKQKLLEYLAAKGRLKPPNPKPYLRNDIKPNKPSGIKVGSGYVGKEKENQDQKTSIVKQNIKKTKPMLLVSKTIHKTAIPLNSLTNTVLNKPPRKSSQALSTCTAAVSGATKFLTAQPKAPTTTPHHASVQSKGKNSATFTNTLKKCPPPNTAAPASLVTAKKIVKRTDTITKKSELGLLSRVTSSEVKTNSSKTNSAVEKRVTANTSATFKTTTNNVQRRTTVGPTQTSNSSKQRLPARQTQTVSRASSLTQGSLVEKLLLNRLNGAGMVTAAKKPLPVVVKAEKANRDPAPAIVHKGQCPKKITGHIRDVKTSRPQTAEIAPPKMCKKLTAAQEERMRKLQEWRDAKGITYKRPPMPIRQRVKKSVVLTNSYWAAMEEEDEIHQMVCTIDRSLSDCLHLLQQGCPTQQVQEVLSRVPMAQKFCKYWMCRARLMEREGIFEVLPLFEEAVRMVKEPIDDLRALVFEILKKKEKQDLESENNGIQTGSHSFSPEQDGMGPDTPKALGAFIRGEKGDSSVVKYKISSTPGYIT</sequence>
<keyword evidence="4" id="KW-0597">Phosphoprotein</keyword>
<organism evidence="8 9">
    <name type="scientific">Denticeps clupeoides</name>
    <name type="common">denticle herring</name>
    <dbReference type="NCBI Taxonomy" id="299321"/>
    <lineage>
        <taxon>Eukaryota</taxon>
        <taxon>Metazoa</taxon>
        <taxon>Chordata</taxon>
        <taxon>Craniata</taxon>
        <taxon>Vertebrata</taxon>
        <taxon>Euteleostomi</taxon>
        <taxon>Actinopterygii</taxon>
        <taxon>Neopterygii</taxon>
        <taxon>Teleostei</taxon>
        <taxon>Clupei</taxon>
        <taxon>Clupeiformes</taxon>
        <taxon>Denticipitoidei</taxon>
        <taxon>Denticipitidae</taxon>
        <taxon>Denticeps</taxon>
    </lineage>
</organism>
<keyword evidence="9" id="KW-1185">Reference proteome</keyword>
<feature type="region of interest" description="Disordered" evidence="6">
    <location>
        <begin position="28"/>
        <end position="52"/>
    </location>
</feature>
<dbReference type="Pfam" id="PF15297">
    <property type="entry name" value="CKAP2_C"/>
    <property type="match status" value="1"/>
</dbReference>
<keyword evidence="3" id="KW-0963">Cytoplasm</keyword>
<feature type="compositionally biased region" description="Polar residues" evidence="6">
    <location>
        <begin position="496"/>
        <end position="509"/>
    </location>
</feature>
<dbReference type="GeneTree" id="ENSGT00530000063691"/>
<dbReference type="Proteomes" id="UP000694580">
    <property type="component" value="Chromosome 11"/>
</dbReference>
<accession>A0AAY4CQV5</accession>
<evidence type="ECO:0000256" key="2">
    <source>
        <dbReference type="ARBA" id="ARBA00009468"/>
    </source>
</evidence>
<feature type="compositionally biased region" description="Low complexity" evidence="6">
    <location>
        <begin position="224"/>
        <end position="240"/>
    </location>
</feature>
<proteinExistence type="inferred from homology"/>
<keyword evidence="5" id="KW-0206">Cytoskeleton</keyword>
<evidence type="ECO:0000256" key="4">
    <source>
        <dbReference type="ARBA" id="ARBA00022553"/>
    </source>
</evidence>
<dbReference type="InterPro" id="IPR029197">
    <property type="entry name" value="CKAP2_C"/>
</dbReference>
<dbReference type="PANTHER" id="PTHR47078:SF1">
    <property type="entry name" value="CYTOSKELETON-ASSOCIATED PROTEIN 2-LIKE"/>
    <property type="match status" value="1"/>
</dbReference>
<dbReference type="InterPro" id="IPR052855">
    <property type="entry name" value="CKAP2-like"/>
</dbReference>
<protein>
    <recommendedName>
        <fullName evidence="7">Cytoskeleton-associated protein 2 C-terminal domain-containing protein</fullName>
    </recommendedName>
</protein>
<feature type="compositionally biased region" description="Polar residues" evidence="6">
    <location>
        <begin position="241"/>
        <end position="266"/>
    </location>
</feature>
<dbReference type="AlphaFoldDB" id="A0AAY4CQV5"/>
<comment type="subcellular location">
    <subcellularLocation>
        <location evidence="1">Cytoplasm</location>
        <location evidence="1">Cytoskeleton</location>
    </subcellularLocation>
</comment>
<dbReference type="PANTHER" id="PTHR47078">
    <property type="entry name" value="CYTOSKELETON-ASSOCIATED PROTEIN 2-LIKE"/>
    <property type="match status" value="1"/>
</dbReference>
<comment type="similarity">
    <text evidence="2">Belongs to the CKAP2 family.</text>
</comment>
<dbReference type="GO" id="GO:0005813">
    <property type="term" value="C:centrosome"/>
    <property type="evidence" value="ECO:0007669"/>
    <property type="project" value="TreeGrafter"/>
</dbReference>
<dbReference type="GO" id="GO:0005829">
    <property type="term" value="C:cytosol"/>
    <property type="evidence" value="ECO:0007669"/>
    <property type="project" value="TreeGrafter"/>
</dbReference>
<feature type="region of interest" description="Disordered" evidence="6">
    <location>
        <begin position="224"/>
        <end position="266"/>
    </location>
</feature>
<dbReference type="GO" id="GO:0072686">
    <property type="term" value="C:mitotic spindle"/>
    <property type="evidence" value="ECO:0007669"/>
    <property type="project" value="TreeGrafter"/>
</dbReference>
<reference evidence="8" key="2">
    <citation type="submission" date="2025-08" db="UniProtKB">
        <authorList>
            <consortium name="Ensembl"/>
        </authorList>
    </citation>
    <scope>IDENTIFICATION</scope>
</reference>
<gene>
    <name evidence="8" type="primary">CKAP2L</name>
</gene>
<reference evidence="8" key="3">
    <citation type="submission" date="2025-09" db="UniProtKB">
        <authorList>
            <consortium name="Ensembl"/>
        </authorList>
    </citation>
    <scope>IDENTIFICATION</scope>
</reference>
<feature type="domain" description="Cytoskeleton-associated protein 2 C-terminal" evidence="7">
    <location>
        <begin position="345"/>
        <end position="498"/>
    </location>
</feature>
<evidence type="ECO:0000256" key="3">
    <source>
        <dbReference type="ARBA" id="ARBA00022490"/>
    </source>
</evidence>
<dbReference type="Ensembl" id="ENSDCDT00010044586.1">
    <property type="protein sequence ID" value="ENSDCDP00010035615.1"/>
    <property type="gene ID" value="ENSDCDG00010023122.1"/>
</dbReference>
<evidence type="ECO:0000256" key="1">
    <source>
        <dbReference type="ARBA" id="ARBA00004245"/>
    </source>
</evidence>
<evidence type="ECO:0000259" key="7">
    <source>
        <dbReference type="Pfam" id="PF15297"/>
    </source>
</evidence>